<feature type="transmembrane region" description="Helical" evidence="10">
    <location>
        <begin position="165"/>
        <end position="187"/>
    </location>
</feature>
<keyword evidence="6 8" id="KW-0472">Membrane</keyword>
<evidence type="ECO:0000256" key="2">
    <source>
        <dbReference type="ARBA" id="ARBA00005914"/>
    </source>
</evidence>
<evidence type="ECO:0000313" key="11">
    <source>
        <dbReference type="Ensembl" id="ENSDCDP00010038728.1"/>
    </source>
</evidence>
<dbReference type="PIRSF" id="PIRSF016502">
    <property type="entry name" value="Urea_transporter"/>
    <property type="match status" value="1"/>
</dbReference>
<evidence type="ECO:0000256" key="3">
    <source>
        <dbReference type="ARBA" id="ARBA00022475"/>
    </source>
</evidence>
<dbReference type="Gene3D" id="1.10.3430.10">
    <property type="entry name" value="Ammonium transporter AmtB like domains"/>
    <property type="match status" value="1"/>
</dbReference>
<dbReference type="PANTHER" id="PTHR10464:SF9">
    <property type="entry name" value="UREA TRANSPORTER"/>
    <property type="match status" value="1"/>
</dbReference>
<evidence type="ECO:0000256" key="5">
    <source>
        <dbReference type="ARBA" id="ARBA00022989"/>
    </source>
</evidence>
<keyword evidence="5 10" id="KW-1133">Transmembrane helix</keyword>
<evidence type="ECO:0000256" key="9">
    <source>
        <dbReference type="SAM" id="MobiDB-lite"/>
    </source>
</evidence>
<proteinExistence type="inferred from homology"/>
<organism evidence="11 12">
    <name type="scientific">Denticeps clupeoides</name>
    <name type="common">denticle herring</name>
    <dbReference type="NCBI Taxonomy" id="299321"/>
    <lineage>
        <taxon>Eukaryota</taxon>
        <taxon>Metazoa</taxon>
        <taxon>Chordata</taxon>
        <taxon>Craniata</taxon>
        <taxon>Vertebrata</taxon>
        <taxon>Euteleostomi</taxon>
        <taxon>Actinopterygii</taxon>
        <taxon>Neopterygii</taxon>
        <taxon>Teleostei</taxon>
        <taxon>Clupei</taxon>
        <taxon>Clupeiformes</taxon>
        <taxon>Denticipitoidei</taxon>
        <taxon>Denticipitidae</taxon>
        <taxon>Denticeps</taxon>
    </lineage>
</organism>
<keyword evidence="4 10" id="KW-0812">Transmembrane</keyword>
<reference evidence="11" key="2">
    <citation type="submission" date="2025-08" db="UniProtKB">
        <authorList>
            <consortium name="Ensembl"/>
        </authorList>
    </citation>
    <scope>IDENTIFICATION</scope>
</reference>
<evidence type="ECO:0000256" key="8">
    <source>
        <dbReference type="PIRNR" id="PIRNR016502"/>
    </source>
</evidence>
<comment type="similarity">
    <text evidence="2 8">Belongs to the urea transporter family.</text>
</comment>
<evidence type="ECO:0000313" key="12">
    <source>
        <dbReference type="Proteomes" id="UP000694580"/>
    </source>
</evidence>
<feature type="region of interest" description="Disordered" evidence="9">
    <location>
        <begin position="1"/>
        <end position="42"/>
    </location>
</feature>
<feature type="transmembrane region" description="Helical" evidence="10">
    <location>
        <begin position="261"/>
        <end position="281"/>
    </location>
</feature>
<dbReference type="GO" id="GO:0005886">
    <property type="term" value="C:plasma membrane"/>
    <property type="evidence" value="ECO:0007669"/>
    <property type="project" value="UniProtKB-SubCell"/>
</dbReference>
<reference evidence="11 12" key="1">
    <citation type="submission" date="2020-06" db="EMBL/GenBank/DDBJ databases">
        <authorList>
            <consortium name="Wellcome Sanger Institute Data Sharing"/>
        </authorList>
    </citation>
    <scope>NUCLEOTIDE SEQUENCE [LARGE SCALE GENOMIC DNA]</scope>
</reference>
<dbReference type="AlphaFoldDB" id="A0AAY4D015"/>
<evidence type="ECO:0000256" key="4">
    <source>
        <dbReference type="ARBA" id="ARBA00022692"/>
    </source>
</evidence>
<feature type="transmembrane region" description="Helical" evidence="10">
    <location>
        <begin position="194"/>
        <end position="213"/>
    </location>
</feature>
<feature type="transmembrane region" description="Helical" evidence="10">
    <location>
        <begin position="301"/>
        <end position="321"/>
    </location>
</feature>
<keyword evidence="12" id="KW-1185">Reference proteome</keyword>
<dbReference type="Pfam" id="PF03253">
    <property type="entry name" value="UT"/>
    <property type="match status" value="1"/>
</dbReference>
<accession>A0AAY4D015</accession>
<protein>
    <recommendedName>
        <fullName evidence="8">Urea transporter</fullName>
    </recommendedName>
</protein>
<keyword evidence="3 8" id="KW-1003">Cell membrane</keyword>
<feature type="transmembrane region" description="Helical" evidence="10">
    <location>
        <begin position="352"/>
        <end position="371"/>
    </location>
</feature>
<feature type="transmembrane region" description="Helical" evidence="10">
    <location>
        <begin position="328"/>
        <end position="346"/>
    </location>
</feature>
<reference evidence="11" key="3">
    <citation type="submission" date="2025-09" db="UniProtKB">
        <authorList>
            <consortium name="Ensembl"/>
        </authorList>
    </citation>
    <scope>IDENTIFICATION</scope>
</reference>
<dbReference type="Ensembl" id="ENSDCDT00010048396.1">
    <property type="protein sequence ID" value="ENSDCDP00010038728.1"/>
    <property type="gene ID" value="ENSDCDG00010025006.1"/>
</dbReference>
<keyword evidence="8" id="KW-0813">Transport</keyword>
<dbReference type="PANTHER" id="PTHR10464">
    <property type="entry name" value="UREA TRANSPORTER"/>
    <property type="match status" value="1"/>
</dbReference>
<evidence type="ECO:0000256" key="10">
    <source>
        <dbReference type="SAM" id="Phobius"/>
    </source>
</evidence>
<dbReference type="FunFam" id="1.10.3430.10:FF:000019">
    <property type="entry name" value="Urea transporter"/>
    <property type="match status" value="1"/>
</dbReference>
<comment type="subcellular location">
    <subcellularLocation>
        <location evidence="1">Cell membrane</location>
        <topology evidence="1">Multi-pass membrane protein</topology>
    </subcellularLocation>
</comment>
<dbReference type="InterPro" id="IPR004937">
    <property type="entry name" value="Urea_transporter"/>
</dbReference>
<feature type="transmembrane region" description="Helical" evidence="10">
    <location>
        <begin position="233"/>
        <end position="254"/>
    </location>
</feature>
<evidence type="ECO:0000256" key="7">
    <source>
        <dbReference type="ARBA" id="ARBA00033993"/>
    </source>
</evidence>
<dbReference type="GO" id="GO:0015204">
    <property type="term" value="F:urea transmembrane transporter activity"/>
    <property type="evidence" value="ECO:0007669"/>
    <property type="project" value="InterPro"/>
</dbReference>
<feature type="compositionally biased region" description="Basic residues" evidence="9">
    <location>
        <begin position="23"/>
        <end position="36"/>
    </location>
</feature>
<comment type="catalytic activity">
    <reaction evidence="7">
        <text>urea(in) = urea(out)</text>
        <dbReference type="Rhea" id="RHEA:32799"/>
        <dbReference type="ChEBI" id="CHEBI:16199"/>
    </reaction>
</comment>
<dbReference type="InterPro" id="IPR029020">
    <property type="entry name" value="Ammonium/urea_transptr"/>
</dbReference>
<dbReference type="GeneTree" id="ENSGT00390000018729"/>
<sequence>MPLFSAKSPTDFAASGFHGSPRDRRRCPPRPYHRPTRNTPLNQLLGGVSRSWRVSLRNAPPHGRSSSDSHKPFILQLLEWSLRGVSQVILANNPVSGALILCALAMDSPWQALLGTMGLLSSTLTAVIIGQDSAEITSGDHGFNGMLVALLMGIFSSAGDWYGWLLLPACLGGATCTFFHSGLARVFKPWDLPVSVFPFNTIILLYLACTGPTNPYFPHYDFTQPVAKESLNFTHLDTTQLLCAVPLGVGQIYATKLLSSSLLILVAVFLFSPILCIHALVGSAVGTLAGLSVVVHHTSLFTGLSGFNGALGCMVVGGLCFRLSWTTHLFSIAAAFLSSYLDIALSNTLAKVGLPACSWGSTLTITLMLVLSASHLSSYRIPCSQNGPPEHNLQLFTHGVVAEEDSTDV</sequence>
<gene>
    <name evidence="11" type="primary">si:dkey-183c6.7</name>
</gene>
<dbReference type="Proteomes" id="UP000694580">
    <property type="component" value="Chromosome 1"/>
</dbReference>
<evidence type="ECO:0000256" key="6">
    <source>
        <dbReference type="ARBA" id="ARBA00023136"/>
    </source>
</evidence>
<evidence type="ECO:0000256" key="1">
    <source>
        <dbReference type="ARBA" id="ARBA00004651"/>
    </source>
</evidence>
<name>A0AAY4D015_9TELE</name>